<dbReference type="Proteomes" id="UP001148299">
    <property type="component" value="Unassembled WGS sequence"/>
</dbReference>
<gene>
    <name evidence="2" type="ORF">N7541_003470</name>
</gene>
<keyword evidence="1" id="KW-1133">Transmembrane helix</keyword>
<keyword evidence="3" id="KW-1185">Reference proteome</keyword>
<accession>A0A9W9RLW4</accession>
<sequence length="251" mass="29104">MDEKERENKEDEFLVAIGTKNAALIEHVHVDIFRFCKVAEEDDVKIITWVPERVKFFAKLKELCTNLRTLTLSARSINHTTKSIPHYNEEKLFDIWKNAYELLAVELQIFASETSSEHPTEPLSKVAISFHSDDEEVWEHKQLLKGYGWKLQASYSERALHERWECDRLLKILSSSLLDMSEDDPYLDLDCALGFESDLDEKISWTVAIMLDLSLALSLSSLFFFLFLSSYTQYVSHCGPFLVSWVLYSTC</sequence>
<evidence type="ECO:0000256" key="1">
    <source>
        <dbReference type="SAM" id="Phobius"/>
    </source>
</evidence>
<name>A0A9W9RLW4_PENBR</name>
<reference evidence="2" key="2">
    <citation type="journal article" date="2023" name="IMA Fungus">
        <title>Comparative genomic study of the Penicillium genus elucidates a diverse pangenome and 15 lateral gene transfer events.</title>
        <authorList>
            <person name="Petersen C."/>
            <person name="Sorensen T."/>
            <person name="Nielsen M.R."/>
            <person name="Sondergaard T.E."/>
            <person name="Sorensen J.L."/>
            <person name="Fitzpatrick D.A."/>
            <person name="Frisvad J.C."/>
            <person name="Nielsen K.L."/>
        </authorList>
    </citation>
    <scope>NUCLEOTIDE SEQUENCE</scope>
    <source>
        <strain evidence="2">IBT 35675</strain>
    </source>
</reference>
<feature type="transmembrane region" description="Helical" evidence="1">
    <location>
        <begin position="205"/>
        <end position="228"/>
    </location>
</feature>
<comment type="caution">
    <text evidence="2">The sequence shown here is derived from an EMBL/GenBank/DDBJ whole genome shotgun (WGS) entry which is preliminary data.</text>
</comment>
<evidence type="ECO:0000313" key="3">
    <source>
        <dbReference type="Proteomes" id="UP001148299"/>
    </source>
</evidence>
<dbReference type="AlphaFoldDB" id="A0A9W9RLW4"/>
<keyword evidence="1" id="KW-0472">Membrane</keyword>
<organism evidence="2 3">
    <name type="scientific">Penicillium brevicompactum</name>
    <dbReference type="NCBI Taxonomy" id="5074"/>
    <lineage>
        <taxon>Eukaryota</taxon>
        <taxon>Fungi</taxon>
        <taxon>Dikarya</taxon>
        <taxon>Ascomycota</taxon>
        <taxon>Pezizomycotina</taxon>
        <taxon>Eurotiomycetes</taxon>
        <taxon>Eurotiomycetidae</taxon>
        <taxon>Eurotiales</taxon>
        <taxon>Aspergillaceae</taxon>
        <taxon>Penicillium</taxon>
    </lineage>
</organism>
<dbReference type="EMBL" id="JAPZBR010000002">
    <property type="protein sequence ID" value="KAJ5362626.1"/>
    <property type="molecule type" value="Genomic_DNA"/>
</dbReference>
<proteinExistence type="predicted"/>
<reference evidence="2" key="1">
    <citation type="submission" date="2022-12" db="EMBL/GenBank/DDBJ databases">
        <authorList>
            <person name="Petersen C."/>
        </authorList>
    </citation>
    <scope>NUCLEOTIDE SEQUENCE</scope>
    <source>
        <strain evidence="2">IBT 35675</strain>
    </source>
</reference>
<evidence type="ECO:0000313" key="2">
    <source>
        <dbReference type="EMBL" id="KAJ5362626.1"/>
    </source>
</evidence>
<keyword evidence="1" id="KW-0812">Transmembrane</keyword>
<protein>
    <submittedName>
        <fullName evidence="2">Uncharacterized protein</fullName>
    </submittedName>
</protein>